<dbReference type="EMBL" id="JAMYWD010000007">
    <property type="protein sequence ID" value="KAJ4966702.1"/>
    <property type="molecule type" value="Genomic_DNA"/>
</dbReference>
<evidence type="ECO:0000313" key="2">
    <source>
        <dbReference type="Proteomes" id="UP001141806"/>
    </source>
</evidence>
<comment type="caution">
    <text evidence="1">The sequence shown here is derived from an EMBL/GenBank/DDBJ whole genome shotgun (WGS) entry which is preliminary data.</text>
</comment>
<organism evidence="1 2">
    <name type="scientific">Protea cynaroides</name>
    <dbReference type="NCBI Taxonomy" id="273540"/>
    <lineage>
        <taxon>Eukaryota</taxon>
        <taxon>Viridiplantae</taxon>
        <taxon>Streptophyta</taxon>
        <taxon>Embryophyta</taxon>
        <taxon>Tracheophyta</taxon>
        <taxon>Spermatophyta</taxon>
        <taxon>Magnoliopsida</taxon>
        <taxon>Proteales</taxon>
        <taxon>Proteaceae</taxon>
        <taxon>Protea</taxon>
    </lineage>
</organism>
<name>A0A9Q0QP37_9MAGN</name>
<proteinExistence type="predicted"/>
<dbReference type="Proteomes" id="UP001141806">
    <property type="component" value="Unassembled WGS sequence"/>
</dbReference>
<gene>
    <name evidence="1" type="ORF">NE237_018551</name>
</gene>
<protein>
    <submittedName>
        <fullName evidence="1">Uncharacterized protein</fullName>
    </submittedName>
</protein>
<sequence length="246" mass="25821">MATTSSDLGGVQSSMVFAAGSSGGVKDQVASVGNRNGNVVSFERVTRVPMIAVMARVNAGLRIGFGFREPTVVLTVVSVNGSVGDTMTMISSLPINNPVEVFLVENRNVQSRQPISHVGDHSEVVSNPHLLSSPTPMVVLGGSEMVNGGNNIGGYNSNEGNNILKERKKSITKRRCVQAREKGKGPIDVRQVSQADAFAPNVDTGASPKGQPKNTRSFAAALSGMPDLNSLPEPVTEDGITRVVIP</sequence>
<evidence type="ECO:0000313" key="1">
    <source>
        <dbReference type="EMBL" id="KAJ4966702.1"/>
    </source>
</evidence>
<reference evidence="1" key="1">
    <citation type="journal article" date="2023" name="Plant J.">
        <title>The genome of the king protea, Protea cynaroides.</title>
        <authorList>
            <person name="Chang J."/>
            <person name="Duong T.A."/>
            <person name="Schoeman C."/>
            <person name="Ma X."/>
            <person name="Roodt D."/>
            <person name="Barker N."/>
            <person name="Li Z."/>
            <person name="Van de Peer Y."/>
            <person name="Mizrachi E."/>
        </authorList>
    </citation>
    <scope>NUCLEOTIDE SEQUENCE</scope>
    <source>
        <tissue evidence="1">Young leaves</tissue>
    </source>
</reference>
<accession>A0A9Q0QP37</accession>
<keyword evidence="2" id="KW-1185">Reference proteome</keyword>
<dbReference type="AlphaFoldDB" id="A0A9Q0QP37"/>